<dbReference type="Proteomes" id="UP000218113">
    <property type="component" value="Unassembled WGS sequence"/>
</dbReference>
<comment type="subcellular location">
    <subcellularLocation>
        <location evidence="1 3">Cytoplasm</location>
    </subcellularLocation>
</comment>
<organism evidence="5 6">
    <name type="scientific">SAR324 cluster bacterium</name>
    <dbReference type="NCBI Taxonomy" id="2024889"/>
    <lineage>
        <taxon>Bacteria</taxon>
        <taxon>Deltaproteobacteria</taxon>
        <taxon>SAR324 cluster</taxon>
    </lineage>
</organism>
<dbReference type="InterPro" id="IPR011129">
    <property type="entry name" value="CSD"/>
</dbReference>
<dbReference type="SUPFAM" id="SSF50249">
    <property type="entry name" value="Nucleic acid-binding proteins"/>
    <property type="match status" value="1"/>
</dbReference>
<dbReference type="PRINTS" id="PR00050">
    <property type="entry name" value="COLDSHOCK"/>
</dbReference>
<dbReference type="GO" id="GO:0005737">
    <property type="term" value="C:cytoplasm"/>
    <property type="evidence" value="ECO:0007669"/>
    <property type="project" value="UniProtKB-SubCell"/>
</dbReference>
<dbReference type="InterPro" id="IPR050181">
    <property type="entry name" value="Cold_shock_domain"/>
</dbReference>
<dbReference type="InterPro" id="IPR002059">
    <property type="entry name" value="CSP_DNA-bd"/>
</dbReference>
<keyword evidence="2" id="KW-0963">Cytoplasm</keyword>
<comment type="caution">
    <text evidence="5">The sequence shown here is derived from an EMBL/GenBank/DDBJ whole genome shotgun (WGS) entry which is preliminary data.</text>
</comment>
<dbReference type="AlphaFoldDB" id="A0A2A4SPV6"/>
<feature type="domain" description="CSD" evidence="4">
    <location>
        <begin position="1"/>
        <end position="63"/>
    </location>
</feature>
<proteinExistence type="predicted"/>
<dbReference type="PANTHER" id="PTHR11544">
    <property type="entry name" value="COLD SHOCK DOMAIN CONTAINING PROTEINS"/>
    <property type="match status" value="1"/>
</dbReference>
<evidence type="ECO:0000256" key="3">
    <source>
        <dbReference type="RuleBase" id="RU000408"/>
    </source>
</evidence>
<evidence type="ECO:0000313" key="5">
    <source>
        <dbReference type="EMBL" id="PCI23134.1"/>
    </source>
</evidence>
<evidence type="ECO:0000259" key="4">
    <source>
        <dbReference type="PROSITE" id="PS51857"/>
    </source>
</evidence>
<dbReference type="SMART" id="SM00357">
    <property type="entry name" value="CSP"/>
    <property type="match status" value="1"/>
</dbReference>
<dbReference type="Gene3D" id="2.40.50.140">
    <property type="entry name" value="Nucleic acid-binding proteins"/>
    <property type="match status" value="1"/>
</dbReference>
<reference evidence="6" key="1">
    <citation type="submission" date="2017-08" db="EMBL/GenBank/DDBJ databases">
        <title>A dynamic microbial community with high functional redundancy inhabits the cold, oxic subseafloor aquifer.</title>
        <authorList>
            <person name="Tully B.J."/>
            <person name="Wheat C.G."/>
            <person name="Glazer B.T."/>
            <person name="Huber J.A."/>
        </authorList>
    </citation>
    <scope>NUCLEOTIDE SEQUENCE [LARGE SCALE GENOMIC DNA]</scope>
</reference>
<dbReference type="CDD" id="cd04458">
    <property type="entry name" value="CSP_CDS"/>
    <property type="match status" value="1"/>
</dbReference>
<evidence type="ECO:0000313" key="6">
    <source>
        <dbReference type="Proteomes" id="UP000218113"/>
    </source>
</evidence>
<dbReference type="InterPro" id="IPR012340">
    <property type="entry name" value="NA-bd_OB-fold"/>
</dbReference>
<dbReference type="PIRSF" id="PIRSF002599">
    <property type="entry name" value="Cold_shock_A"/>
    <property type="match status" value="1"/>
</dbReference>
<evidence type="ECO:0000256" key="1">
    <source>
        <dbReference type="ARBA" id="ARBA00004496"/>
    </source>
</evidence>
<accession>A0A2A4SPV6</accession>
<name>A0A2A4SPV6_9DELT</name>
<dbReference type="InterPro" id="IPR019844">
    <property type="entry name" value="CSD_CS"/>
</dbReference>
<dbReference type="GO" id="GO:0003676">
    <property type="term" value="F:nucleic acid binding"/>
    <property type="evidence" value="ECO:0007669"/>
    <property type="project" value="InterPro"/>
</dbReference>
<dbReference type="PROSITE" id="PS51857">
    <property type="entry name" value="CSD_2"/>
    <property type="match status" value="1"/>
</dbReference>
<evidence type="ECO:0000256" key="2">
    <source>
        <dbReference type="ARBA" id="ARBA00022490"/>
    </source>
</evidence>
<gene>
    <name evidence="5" type="ORF">COB67_13025</name>
</gene>
<sequence>MREGRVKWFNDTKGYGFIEQDSGRDIFVHRSNILDRDFLRDGELVEFELDDGRKGPCATKVRVI</sequence>
<dbReference type="Pfam" id="PF00313">
    <property type="entry name" value="CSD"/>
    <property type="match status" value="1"/>
</dbReference>
<dbReference type="EMBL" id="NVSR01000150">
    <property type="protein sequence ID" value="PCI23134.1"/>
    <property type="molecule type" value="Genomic_DNA"/>
</dbReference>
<dbReference type="InterPro" id="IPR012156">
    <property type="entry name" value="Cold_shock_CspA"/>
</dbReference>
<dbReference type="PROSITE" id="PS00352">
    <property type="entry name" value="CSD_1"/>
    <property type="match status" value="1"/>
</dbReference>
<protein>
    <submittedName>
        <fullName evidence="5">Cold-shock protein</fullName>
    </submittedName>
</protein>